<dbReference type="PROSITE" id="PS51257">
    <property type="entry name" value="PROKAR_LIPOPROTEIN"/>
    <property type="match status" value="1"/>
</dbReference>
<reference evidence="1 2" key="1">
    <citation type="submission" date="2017-09" db="EMBL/GenBank/DDBJ databases">
        <title>Biodiversity and function of Thalassospira species in the particle-attached aromatic-hydrocarbon-degrading consortia from the surface seawater of the South China Sea.</title>
        <authorList>
            <person name="Dong C."/>
            <person name="Liu R."/>
            <person name="Shao Z."/>
        </authorList>
    </citation>
    <scope>NUCLEOTIDE SEQUENCE [LARGE SCALE GENOMIC DNA]</scope>
    <source>
        <strain evidence="1 2">CSC1P2</strain>
    </source>
</reference>
<organism evidence="1 2">
    <name type="scientific">Thalassospira marina</name>
    <dbReference type="NCBI Taxonomy" id="2048283"/>
    <lineage>
        <taxon>Bacteria</taxon>
        <taxon>Pseudomonadati</taxon>
        <taxon>Pseudomonadota</taxon>
        <taxon>Alphaproteobacteria</taxon>
        <taxon>Rhodospirillales</taxon>
        <taxon>Thalassospiraceae</taxon>
        <taxon>Thalassospira</taxon>
    </lineage>
</organism>
<accession>A0A2N3KV19</accession>
<evidence type="ECO:0000313" key="2">
    <source>
        <dbReference type="Proteomes" id="UP000233597"/>
    </source>
</evidence>
<dbReference type="RefSeq" id="WP_101265994.1">
    <property type="nucleotide sequence ID" value="NZ_NWTK01000005.1"/>
</dbReference>
<name>A0A2N3KV19_9PROT</name>
<sequence length="96" mass="10916">MRVIVALGLIAALAACSTEDRLRGSEFEPYADGTFRYRADVYYPYDDADRIEWLETALKENSYCPDGYEITDKKEIVRASTVLGDAKSQIFYGRCK</sequence>
<proteinExistence type="predicted"/>
<comment type="caution">
    <text evidence="1">The sequence shown here is derived from an EMBL/GenBank/DDBJ whole genome shotgun (WGS) entry which is preliminary data.</text>
</comment>
<evidence type="ECO:0000313" key="1">
    <source>
        <dbReference type="EMBL" id="PKR54404.1"/>
    </source>
</evidence>
<gene>
    <name evidence="1" type="ORF">COO20_09750</name>
</gene>
<dbReference type="Proteomes" id="UP000233597">
    <property type="component" value="Unassembled WGS sequence"/>
</dbReference>
<protein>
    <recommendedName>
        <fullName evidence="3">Lipoprotein</fullName>
    </recommendedName>
</protein>
<dbReference type="EMBL" id="NWTK01000005">
    <property type="protein sequence ID" value="PKR54404.1"/>
    <property type="molecule type" value="Genomic_DNA"/>
</dbReference>
<evidence type="ECO:0008006" key="3">
    <source>
        <dbReference type="Google" id="ProtNLM"/>
    </source>
</evidence>
<dbReference type="OrthoDB" id="7364721at2"/>
<dbReference type="AlphaFoldDB" id="A0A2N3KV19"/>